<dbReference type="RefSeq" id="XP_005761997.1">
    <property type="nucleotide sequence ID" value="XM_005761940.1"/>
</dbReference>
<dbReference type="KEGG" id="ehx:EMIHUDRAFT_198075"/>
<dbReference type="SUPFAM" id="SSF55729">
    <property type="entry name" value="Acyl-CoA N-acyltransferases (Nat)"/>
    <property type="match status" value="1"/>
</dbReference>
<evidence type="ECO:0000313" key="5">
    <source>
        <dbReference type="EnsemblProtists" id="EOD09568"/>
    </source>
</evidence>
<dbReference type="GO" id="GO:0016747">
    <property type="term" value="F:acyltransferase activity, transferring groups other than amino-acyl groups"/>
    <property type="evidence" value="ECO:0007669"/>
    <property type="project" value="InterPro"/>
</dbReference>
<dbReference type="Proteomes" id="UP000013827">
    <property type="component" value="Unassembled WGS sequence"/>
</dbReference>
<name>A0A0D3IE83_EMIH1</name>
<keyword evidence="1" id="KW-0808">Transferase</keyword>
<reference evidence="6" key="1">
    <citation type="journal article" date="2013" name="Nature">
        <title>Pan genome of the phytoplankton Emiliania underpins its global distribution.</title>
        <authorList>
            <person name="Read B.A."/>
            <person name="Kegel J."/>
            <person name="Klute M.J."/>
            <person name="Kuo A."/>
            <person name="Lefebvre S.C."/>
            <person name="Maumus F."/>
            <person name="Mayer C."/>
            <person name="Miller J."/>
            <person name="Monier A."/>
            <person name="Salamov A."/>
            <person name="Young J."/>
            <person name="Aguilar M."/>
            <person name="Claverie J.M."/>
            <person name="Frickenhaus S."/>
            <person name="Gonzalez K."/>
            <person name="Herman E.K."/>
            <person name="Lin Y.C."/>
            <person name="Napier J."/>
            <person name="Ogata H."/>
            <person name="Sarno A.F."/>
            <person name="Shmutz J."/>
            <person name="Schroeder D."/>
            <person name="de Vargas C."/>
            <person name="Verret F."/>
            <person name="von Dassow P."/>
            <person name="Valentin K."/>
            <person name="Van de Peer Y."/>
            <person name="Wheeler G."/>
            <person name="Dacks J.B."/>
            <person name="Delwiche C.F."/>
            <person name="Dyhrman S.T."/>
            <person name="Glockner G."/>
            <person name="John U."/>
            <person name="Richards T."/>
            <person name="Worden A.Z."/>
            <person name="Zhang X."/>
            <person name="Grigoriev I.V."/>
            <person name="Allen A.E."/>
            <person name="Bidle K."/>
            <person name="Borodovsky M."/>
            <person name="Bowler C."/>
            <person name="Brownlee C."/>
            <person name="Cock J.M."/>
            <person name="Elias M."/>
            <person name="Gladyshev V.N."/>
            <person name="Groth M."/>
            <person name="Guda C."/>
            <person name="Hadaegh A."/>
            <person name="Iglesias-Rodriguez M.D."/>
            <person name="Jenkins J."/>
            <person name="Jones B.M."/>
            <person name="Lawson T."/>
            <person name="Leese F."/>
            <person name="Lindquist E."/>
            <person name="Lobanov A."/>
            <person name="Lomsadze A."/>
            <person name="Malik S.B."/>
            <person name="Marsh M.E."/>
            <person name="Mackinder L."/>
            <person name="Mock T."/>
            <person name="Mueller-Roeber B."/>
            <person name="Pagarete A."/>
            <person name="Parker M."/>
            <person name="Probert I."/>
            <person name="Quesneville H."/>
            <person name="Raines C."/>
            <person name="Rensing S.A."/>
            <person name="Riano-Pachon D.M."/>
            <person name="Richier S."/>
            <person name="Rokitta S."/>
            <person name="Shiraiwa Y."/>
            <person name="Soanes D.M."/>
            <person name="van der Giezen M."/>
            <person name="Wahlund T.M."/>
            <person name="Williams B."/>
            <person name="Wilson W."/>
            <person name="Wolfe G."/>
            <person name="Wurch L.L."/>
        </authorList>
    </citation>
    <scope>NUCLEOTIDE SEQUENCE</scope>
</reference>
<dbReference type="InterPro" id="IPR000182">
    <property type="entry name" value="GNAT_dom"/>
</dbReference>
<dbReference type="PaxDb" id="2903-EOD09568"/>
<feature type="domain" description="N-acetyltransferase" evidence="4">
    <location>
        <begin position="84"/>
        <end position="229"/>
    </location>
</feature>
<dbReference type="EnsemblProtists" id="EOD09568">
    <property type="protein sequence ID" value="EOD09568"/>
    <property type="gene ID" value="EMIHUDRAFT_198075"/>
</dbReference>
<dbReference type="InterPro" id="IPR050832">
    <property type="entry name" value="Bact_Acetyltransf"/>
</dbReference>
<dbReference type="CDD" id="cd04301">
    <property type="entry name" value="NAT_SF"/>
    <property type="match status" value="1"/>
</dbReference>
<dbReference type="Gene3D" id="3.40.630.30">
    <property type="match status" value="1"/>
</dbReference>
<evidence type="ECO:0000313" key="6">
    <source>
        <dbReference type="Proteomes" id="UP000013827"/>
    </source>
</evidence>
<evidence type="ECO:0000256" key="1">
    <source>
        <dbReference type="ARBA" id="ARBA00022679"/>
    </source>
</evidence>
<evidence type="ECO:0000259" key="4">
    <source>
        <dbReference type="PROSITE" id="PS51186"/>
    </source>
</evidence>
<dbReference type="PANTHER" id="PTHR43877:SF2">
    <property type="entry name" value="AMINOALKYLPHOSPHONATE N-ACETYLTRANSFERASE-RELATED"/>
    <property type="match status" value="1"/>
</dbReference>
<dbReference type="PANTHER" id="PTHR43877">
    <property type="entry name" value="AMINOALKYLPHOSPHONATE N-ACETYLTRANSFERASE-RELATED-RELATED"/>
    <property type="match status" value="1"/>
</dbReference>
<dbReference type="AlphaFoldDB" id="A0A0D3IE83"/>
<dbReference type="InterPro" id="IPR016181">
    <property type="entry name" value="Acyl_CoA_acyltransferase"/>
</dbReference>
<sequence length="229" mass="24700">MIREVVVRDTDDAPHNNTNPSPPQSPSGPWWNMRWSTLPSVRCTEVGQGAKVSAPASDEFAAVGQLMAVGRRDELVPFGCCCPGLFLGAAGSRVKLAYEQYAQRFPNKLKHCGALRSDKGSLVGFCQLQLAGDPGNLAVQEWARIKLLPDEAYLEWLGTAPSARGKGIGRKMLAWACEKARISGAGHLSLHVKRGSTAARRLFEEARPADFVVKPDPHAERGGAVTDAI</sequence>
<reference evidence="5" key="2">
    <citation type="submission" date="2024-10" db="UniProtKB">
        <authorList>
            <consortium name="EnsemblProtists"/>
        </authorList>
    </citation>
    <scope>IDENTIFICATION</scope>
</reference>
<proteinExistence type="predicted"/>
<dbReference type="PROSITE" id="PS51186">
    <property type="entry name" value="GNAT"/>
    <property type="match status" value="1"/>
</dbReference>
<evidence type="ECO:0000256" key="2">
    <source>
        <dbReference type="ARBA" id="ARBA00023315"/>
    </source>
</evidence>
<dbReference type="GeneID" id="17255777"/>
<accession>A0A0D3IE83</accession>
<protein>
    <recommendedName>
        <fullName evidence="4">N-acetyltransferase domain-containing protein</fullName>
    </recommendedName>
</protein>
<organism evidence="5 6">
    <name type="scientific">Emiliania huxleyi (strain CCMP1516)</name>
    <dbReference type="NCBI Taxonomy" id="280463"/>
    <lineage>
        <taxon>Eukaryota</taxon>
        <taxon>Haptista</taxon>
        <taxon>Haptophyta</taxon>
        <taxon>Prymnesiophyceae</taxon>
        <taxon>Isochrysidales</taxon>
        <taxon>Noelaerhabdaceae</taxon>
        <taxon>Emiliania</taxon>
    </lineage>
</organism>
<feature type="region of interest" description="Disordered" evidence="3">
    <location>
        <begin position="1"/>
        <end position="30"/>
    </location>
</feature>
<dbReference type="Pfam" id="PF00583">
    <property type="entry name" value="Acetyltransf_1"/>
    <property type="match status" value="1"/>
</dbReference>
<keyword evidence="2" id="KW-0012">Acyltransferase</keyword>
<evidence type="ECO:0000256" key="3">
    <source>
        <dbReference type="SAM" id="MobiDB-lite"/>
    </source>
</evidence>
<dbReference type="HOGENOM" id="CLU_1211722_0_0_1"/>
<keyword evidence="6" id="KW-1185">Reference proteome</keyword>
<feature type="compositionally biased region" description="Basic and acidic residues" evidence="3">
    <location>
        <begin position="1"/>
        <end position="14"/>
    </location>
</feature>